<keyword evidence="6" id="KW-0378">Hydrolase</keyword>
<reference evidence="14 15" key="1">
    <citation type="journal article" date="2016" name="Int. J. Syst. Evol. Microbiol.">
        <title>Arsenicitalea aurantiaca gen. nov., sp. nov., a new member of the family Hyphomicrobiaceae, isolated from high-arsenic sediment.</title>
        <authorList>
            <person name="Mu Y."/>
            <person name="Zhou L."/>
            <person name="Zeng X.C."/>
            <person name="Liu L."/>
            <person name="Pan Y."/>
            <person name="Chen X."/>
            <person name="Wang J."/>
            <person name="Li S."/>
            <person name="Li W.J."/>
            <person name="Wang Y."/>
        </authorList>
    </citation>
    <scope>NUCLEOTIDE SEQUENCE [LARGE SCALE GENOMIC DNA]</scope>
    <source>
        <strain evidence="14 15">42-50</strain>
    </source>
</reference>
<keyword evidence="5 13" id="KW-0732">Signal</keyword>
<dbReference type="InterPro" id="IPR010275">
    <property type="entry name" value="MepK"/>
</dbReference>
<dbReference type="CDD" id="cd14844">
    <property type="entry name" value="Zn-DD-carboxypeptidase_like"/>
    <property type="match status" value="1"/>
</dbReference>
<comment type="cofactor">
    <cofactor evidence="1">
        <name>Zn(2+)</name>
        <dbReference type="ChEBI" id="CHEBI:29105"/>
    </cofactor>
</comment>
<dbReference type="SUPFAM" id="SSF55166">
    <property type="entry name" value="Hedgehog/DD-peptidase"/>
    <property type="match status" value="1"/>
</dbReference>
<keyword evidence="15" id="KW-1185">Reference proteome</keyword>
<dbReference type="GO" id="GO:0046872">
    <property type="term" value="F:metal ion binding"/>
    <property type="evidence" value="ECO:0007669"/>
    <property type="project" value="UniProtKB-KW"/>
</dbReference>
<dbReference type="GO" id="GO:0008237">
    <property type="term" value="F:metallopeptidase activity"/>
    <property type="evidence" value="ECO:0007669"/>
    <property type="project" value="UniProtKB-KW"/>
</dbReference>
<keyword evidence="8" id="KW-0482">Metalloprotease</keyword>
<dbReference type="EMBL" id="RZNJ01000001">
    <property type="protein sequence ID" value="RUT34612.1"/>
    <property type="molecule type" value="Genomic_DNA"/>
</dbReference>
<feature type="signal peptide" evidence="13">
    <location>
        <begin position="1"/>
        <end position="19"/>
    </location>
</feature>
<evidence type="ECO:0000256" key="8">
    <source>
        <dbReference type="ARBA" id="ARBA00023049"/>
    </source>
</evidence>
<dbReference type="PANTHER" id="PTHR37425">
    <property type="match status" value="1"/>
</dbReference>
<dbReference type="GO" id="GO:0071555">
    <property type="term" value="P:cell wall organization"/>
    <property type="evidence" value="ECO:0007669"/>
    <property type="project" value="UniProtKB-KW"/>
</dbReference>
<sequence>MISLTVLLPAMMVPASANSGDRTLYLHYTHTKETARFTYKRNGRFDQKVLGELNYFLRDWRRNEPAKMDPALFDLIWAVYNEVGATQPVHIVSAYRSPATNAMLRASSSGVAENSQHTRGQAMDFFIPGVPLPRLREVAMRYQVGGVGYYPNSGSPFVHLDTGNVRAWPRMTRAQLEKIFPDGRTLHLPSDGKVLSEQGRRYAQAEWEKCRMVPCGAAASGGQRTLMAEAPASGRRTLMDLFSGGGQDQSQTTAAARASGSPAPAAPAAPAAIATAPAVPAAPPVPAAPRDIEPETATIAVAALDAPIPMARPAARAPEPTAAAAELPFGTEPSAPLEAPALPAAPRPAIKSAGLMLATAPRPAAAETTETAISAIAALDQAPIPAPRVHMTPRAEPQLVTAYVPQIESEPGARRALEMILSRDTTASIPETKRAPSMPATFTASFPAPAESPAAAVIAEDATIETASLGGAQGALDTIRGLFESTWNAVTGAATASAGMTTALNAVAASRSAEPRLGKRQGDLVAPDLDAGAQSLFSPVPLTDARYAGSYDAEGYVDRDAELGALAGRIDFEPEANAPVYDRFERNTPMILAAR</sequence>
<dbReference type="OrthoDB" id="9782994at2"/>
<evidence type="ECO:0000256" key="10">
    <source>
        <dbReference type="ARBA" id="ARBA00093448"/>
    </source>
</evidence>
<dbReference type="Pfam" id="PF05951">
    <property type="entry name" value="Peptidase_M15_2"/>
    <property type="match status" value="1"/>
</dbReference>
<evidence type="ECO:0000313" key="15">
    <source>
        <dbReference type="Proteomes" id="UP000281547"/>
    </source>
</evidence>
<dbReference type="PANTHER" id="PTHR37425:SF1">
    <property type="entry name" value="OUTER MEMBRANE PROTEIN"/>
    <property type="match status" value="1"/>
</dbReference>
<dbReference type="Gene3D" id="3.30.1380.10">
    <property type="match status" value="1"/>
</dbReference>
<dbReference type="GO" id="GO:0006508">
    <property type="term" value="P:proteolysis"/>
    <property type="evidence" value="ECO:0007669"/>
    <property type="project" value="UniProtKB-KW"/>
</dbReference>
<evidence type="ECO:0000256" key="1">
    <source>
        <dbReference type="ARBA" id="ARBA00001947"/>
    </source>
</evidence>
<evidence type="ECO:0000256" key="4">
    <source>
        <dbReference type="ARBA" id="ARBA00022723"/>
    </source>
</evidence>
<dbReference type="InterPro" id="IPR009045">
    <property type="entry name" value="Zn_M74/Hedgehog-like"/>
</dbReference>
<feature type="chain" id="PRO_5019176570" description="Murein endopeptidase K" evidence="13">
    <location>
        <begin position="20"/>
        <end position="595"/>
    </location>
</feature>
<keyword evidence="4" id="KW-0479">Metal-binding</keyword>
<evidence type="ECO:0000256" key="6">
    <source>
        <dbReference type="ARBA" id="ARBA00022801"/>
    </source>
</evidence>
<accession>A0A433XKJ5</accession>
<gene>
    <name evidence="14" type="ORF">EMQ25_01205</name>
</gene>
<evidence type="ECO:0000256" key="12">
    <source>
        <dbReference type="SAM" id="MobiDB-lite"/>
    </source>
</evidence>
<evidence type="ECO:0000256" key="13">
    <source>
        <dbReference type="SAM" id="SignalP"/>
    </source>
</evidence>
<proteinExistence type="inferred from homology"/>
<evidence type="ECO:0000256" key="2">
    <source>
        <dbReference type="ARBA" id="ARBA00004776"/>
    </source>
</evidence>
<evidence type="ECO:0000256" key="3">
    <source>
        <dbReference type="ARBA" id="ARBA00022670"/>
    </source>
</evidence>
<comment type="caution">
    <text evidence="14">The sequence shown here is derived from an EMBL/GenBank/DDBJ whole genome shotgun (WGS) entry which is preliminary data.</text>
</comment>
<evidence type="ECO:0000313" key="14">
    <source>
        <dbReference type="EMBL" id="RUT34612.1"/>
    </source>
</evidence>
<evidence type="ECO:0000256" key="9">
    <source>
        <dbReference type="ARBA" id="ARBA00023316"/>
    </source>
</evidence>
<name>A0A433XKJ5_9HYPH</name>
<keyword evidence="3" id="KW-0645">Protease</keyword>
<keyword evidence="7" id="KW-0862">Zinc</keyword>
<evidence type="ECO:0000256" key="5">
    <source>
        <dbReference type="ARBA" id="ARBA00022729"/>
    </source>
</evidence>
<protein>
    <recommendedName>
        <fullName evidence="11">Murein endopeptidase K</fullName>
    </recommendedName>
</protein>
<feature type="region of interest" description="Disordered" evidence="12">
    <location>
        <begin position="240"/>
        <end position="269"/>
    </location>
</feature>
<evidence type="ECO:0000256" key="11">
    <source>
        <dbReference type="ARBA" id="ARBA00093666"/>
    </source>
</evidence>
<dbReference type="AlphaFoldDB" id="A0A433XKJ5"/>
<comment type="similarity">
    <text evidence="10">Belongs to the peptidase M15 family.</text>
</comment>
<comment type="pathway">
    <text evidence="2">Cell wall biogenesis; cell wall polysaccharide biosynthesis.</text>
</comment>
<organism evidence="14 15">
    <name type="scientific">Arsenicitalea aurantiaca</name>
    <dbReference type="NCBI Taxonomy" id="1783274"/>
    <lineage>
        <taxon>Bacteria</taxon>
        <taxon>Pseudomonadati</taxon>
        <taxon>Pseudomonadota</taxon>
        <taxon>Alphaproteobacteria</taxon>
        <taxon>Hyphomicrobiales</taxon>
        <taxon>Devosiaceae</taxon>
        <taxon>Arsenicitalea</taxon>
    </lineage>
</organism>
<evidence type="ECO:0000256" key="7">
    <source>
        <dbReference type="ARBA" id="ARBA00022833"/>
    </source>
</evidence>
<feature type="compositionally biased region" description="Low complexity" evidence="12">
    <location>
        <begin position="253"/>
        <end position="269"/>
    </location>
</feature>
<keyword evidence="9" id="KW-0961">Cell wall biogenesis/degradation</keyword>
<dbReference type="Proteomes" id="UP000281547">
    <property type="component" value="Unassembled WGS sequence"/>
</dbReference>
<dbReference type="RefSeq" id="WP_127186731.1">
    <property type="nucleotide sequence ID" value="NZ_RZNJ01000001.1"/>
</dbReference>